<dbReference type="NCBIfam" id="TIGR01198">
    <property type="entry name" value="pgl"/>
    <property type="match status" value="1"/>
</dbReference>
<dbReference type="InterPro" id="IPR037171">
    <property type="entry name" value="NagB/RpiA_transferase-like"/>
</dbReference>
<proteinExistence type="inferred from homology"/>
<evidence type="ECO:0000313" key="9">
    <source>
        <dbReference type="EMBL" id="MFD2967260.1"/>
    </source>
</evidence>
<comment type="similarity">
    <text evidence="4 7">Belongs to the glucosamine/galactosamine-6-phosphate isomerase family. 6-phosphogluconolactonase subfamily.</text>
</comment>
<accession>A0ABW6BCH5</accession>
<evidence type="ECO:0000256" key="7">
    <source>
        <dbReference type="RuleBase" id="RU365095"/>
    </source>
</evidence>
<evidence type="ECO:0000256" key="6">
    <source>
        <dbReference type="ARBA" id="ARBA00020337"/>
    </source>
</evidence>
<keyword evidence="7 9" id="KW-0378">Hydrolase</keyword>
<feature type="domain" description="Glucosamine/galactosamine-6-phosphate isomerase" evidence="8">
    <location>
        <begin position="8"/>
        <end position="227"/>
    </location>
</feature>
<evidence type="ECO:0000256" key="2">
    <source>
        <dbReference type="ARBA" id="ARBA00002681"/>
    </source>
</evidence>
<dbReference type="Gene3D" id="3.40.50.1360">
    <property type="match status" value="1"/>
</dbReference>
<dbReference type="EMBL" id="JBHUPB010000005">
    <property type="protein sequence ID" value="MFD2967260.1"/>
    <property type="molecule type" value="Genomic_DNA"/>
</dbReference>
<comment type="pathway">
    <text evidence="3 7">Carbohydrate degradation; pentose phosphate pathway; D-ribulose 5-phosphate from D-glucose 6-phosphate (oxidative stage): step 2/3.</text>
</comment>
<organism evidence="9 10">
    <name type="scientific">Sphingobacterium bambusae</name>
    <dbReference type="NCBI Taxonomy" id="662858"/>
    <lineage>
        <taxon>Bacteria</taxon>
        <taxon>Pseudomonadati</taxon>
        <taxon>Bacteroidota</taxon>
        <taxon>Sphingobacteriia</taxon>
        <taxon>Sphingobacteriales</taxon>
        <taxon>Sphingobacteriaceae</taxon>
        <taxon>Sphingobacterium</taxon>
    </lineage>
</organism>
<evidence type="ECO:0000256" key="1">
    <source>
        <dbReference type="ARBA" id="ARBA00000832"/>
    </source>
</evidence>
<evidence type="ECO:0000313" key="10">
    <source>
        <dbReference type="Proteomes" id="UP001597525"/>
    </source>
</evidence>
<sequence>MVQQFKNTNDLFKAAADLFVQSAKEAIATKGQFAVALTGGSSPIGLYELLASDAYITLVDWSKVLIFWGDERWVPLADKLSNAKMTFETLLDKVPVLESNIFPMYADGIEPQDYAVRYEQFLKEALGSDAVLDLILLGMGDDAHTASLFPGTAVLQETEKWVDAYYLAPQEMFRITLTAPFINKAKRIVVISFGDKKASALQHVLQGDYNPSLYPSQLLKPAAGDLIFMVDDKAAAYLK</sequence>
<name>A0ABW6BCH5_9SPHI</name>
<evidence type="ECO:0000256" key="5">
    <source>
        <dbReference type="ARBA" id="ARBA00013198"/>
    </source>
</evidence>
<comment type="caution">
    <text evidence="9">The sequence shown here is derived from an EMBL/GenBank/DDBJ whole genome shotgun (WGS) entry which is preliminary data.</text>
</comment>
<dbReference type="PANTHER" id="PTHR11054">
    <property type="entry name" value="6-PHOSPHOGLUCONOLACTONASE"/>
    <property type="match status" value="1"/>
</dbReference>
<dbReference type="InterPro" id="IPR005900">
    <property type="entry name" value="6-phosphogluconolactonase_DevB"/>
</dbReference>
<dbReference type="InterPro" id="IPR039104">
    <property type="entry name" value="6PGL"/>
</dbReference>
<comment type="catalytic activity">
    <reaction evidence="1 7">
        <text>6-phospho-D-glucono-1,5-lactone + H2O = 6-phospho-D-gluconate + H(+)</text>
        <dbReference type="Rhea" id="RHEA:12556"/>
        <dbReference type="ChEBI" id="CHEBI:15377"/>
        <dbReference type="ChEBI" id="CHEBI:15378"/>
        <dbReference type="ChEBI" id="CHEBI:57955"/>
        <dbReference type="ChEBI" id="CHEBI:58759"/>
        <dbReference type="EC" id="3.1.1.31"/>
    </reaction>
</comment>
<dbReference type="SUPFAM" id="SSF100950">
    <property type="entry name" value="NagB/RpiA/CoA transferase-like"/>
    <property type="match status" value="1"/>
</dbReference>
<evidence type="ECO:0000259" key="8">
    <source>
        <dbReference type="Pfam" id="PF01182"/>
    </source>
</evidence>
<dbReference type="Proteomes" id="UP001597525">
    <property type="component" value="Unassembled WGS sequence"/>
</dbReference>
<evidence type="ECO:0000256" key="4">
    <source>
        <dbReference type="ARBA" id="ARBA00010662"/>
    </source>
</evidence>
<dbReference type="InterPro" id="IPR006148">
    <property type="entry name" value="Glc/Gal-6P_isomerase"/>
</dbReference>
<dbReference type="EC" id="3.1.1.31" evidence="5 7"/>
<dbReference type="CDD" id="cd01400">
    <property type="entry name" value="6PGL"/>
    <property type="match status" value="1"/>
</dbReference>
<protein>
    <recommendedName>
        <fullName evidence="6 7">6-phosphogluconolactonase</fullName>
        <shortName evidence="7">6PGL</shortName>
        <ecNumber evidence="5 7">3.1.1.31</ecNumber>
    </recommendedName>
</protein>
<evidence type="ECO:0000256" key="3">
    <source>
        <dbReference type="ARBA" id="ARBA00004961"/>
    </source>
</evidence>
<comment type="function">
    <text evidence="2 7">Hydrolysis of 6-phosphogluconolactone to 6-phosphogluconate.</text>
</comment>
<dbReference type="Pfam" id="PF01182">
    <property type="entry name" value="Glucosamine_iso"/>
    <property type="match status" value="1"/>
</dbReference>
<dbReference type="RefSeq" id="WP_320185051.1">
    <property type="nucleotide sequence ID" value="NZ_CP138332.1"/>
</dbReference>
<reference evidence="10" key="1">
    <citation type="journal article" date="2019" name="Int. J. Syst. Evol. Microbiol.">
        <title>The Global Catalogue of Microorganisms (GCM) 10K type strain sequencing project: providing services to taxonomists for standard genome sequencing and annotation.</title>
        <authorList>
            <consortium name="The Broad Institute Genomics Platform"/>
            <consortium name="The Broad Institute Genome Sequencing Center for Infectious Disease"/>
            <person name="Wu L."/>
            <person name="Ma J."/>
        </authorList>
    </citation>
    <scope>NUCLEOTIDE SEQUENCE [LARGE SCALE GENOMIC DNA]</scope>
    <source>
        <strain evidence="10">KCTC 22814</strain>
    </source>
</reference>
<dbReference type="GO" id="GO:0017057">
    <property type="term" value="F:6-phosphogluconolactonase activity"/>
    <property type="evidence" value="ECO:0007669"/>
    <property type="project" value="UniProtKB-EC"/>
</dbReference>
<gene>
    <name evidence="7 9" type="primary">pgl</name>
    <name evidence="9" type="ORF">ACFS7Y_07670</name>
</gene>
<dbReference type="PANTHER" id="PTHR11054:SF0">
    <property type="entry name" value="6-PHOSPHOGLUCONOLACTONASE"/>
    <property type="match status" value="1"/>
</dbReference>
<keyword evidence="10" id="KW-1185">Reference proteome</keyword>